<evidence type="ECO:0000256" key="8">
    <source>
        <dbReference type="SAM" id="MobiDB-lite"/>
    </source>
</evidence>
<evidence type="ECO:0000256" key="2">
    <source>
        <dbReference type="ARBA" id="ARBA00022741"/>
    </source>
</evidence>
<dbReference type="Gene3D" id="1.25.40.510">
    <property type="entry name" value="GLE1-like"/>
    <property type="match status" value="1"/>
</dbReference>
<dbReference type="PROSITE" id="PS00107">
    <property type="entry name" value="PROTEIN_KINASE_ATP"/>
    <property type="match status" value="1"/>
</dbReference>
<dbReference type="SUPFAM" id="SSF49562">
    <property type="entry name" value="C2 domain (Calcium/lipid-binding domain, CaLB)"/>
    <property type="match status" value="2"/>
</dbReference>
<sequence length="2084" mass="232658">MRPWRLTRVRLSILLFQVTELQGWNAPWYLDCRHSREWTTFRRALEVIGGEYQEDVWWWAQGLLERIEPSFLRVQNTDHLFFLCNPNASAEDDEWEPLQSDEDSIFRLSTGTDRWTVEEREIRSYAVHDFCYYGYMAAIAYRSRNTDGSIPGVLEGRQHALTLLYNFLMSRANSIDFLDSSGWPLSHQDVLKHLYPPDGPGRKWSNIPDDPQRPLSEIGLDSSLDGLQQDIYVTAIGYHTTLVLELVSLWQEFLSEQHFHFALHVLEPGLGEAEQIRAVSVCKDFSAYGDLCAWDVRLLGLNQKHFKKATLPVSRLPCPVIEDSSALLEDFVAIFQGAYRGDIDSRIDRADLFVCTEPAFLCNALSRAFPHRPLIGYFANPLTAYLPAASAQAWLADFLSLTRGELPGRTAPFLAVANTRFLAEQMRFQTGANRILASRPLAAYMGPKRGSAPPGQVVVVRQPSMFWNSACILNTLVRLNMQDLESKQASGASIGQLYFVASEELADASSEAAAFTAIASFEAAVIYPYDVSQMRLYELYALSVPLFVPESPQLPSYIYRGLTSIEDFDHTLPGAGIGAFPDSAQTPHLHYNPFDRRDWRGVDAWTQLTHWVTLPHLLRFASAAQILEQLLQDLRPISAAMRRQQERDVVHAVRFWTAALGSIGFKIVQLSDSSWDLWDYLGKTDLTDWTVRRTAGHLPQASVLQHASTDEATCLRRFWTDELPSSALTGCSVRLLCRIKDQFRAWGLELRQQHWDKQQMYHTRKQAMPRLQVYPFNGNSVGDAVGVLIYGDPASFDWEVDHPRDSGCLKDGEREDLRFSIGTLPLLAGAHAEASAHAIEQQEAAEEEEEEAGEEERPGTILEATPVDRFVLMRHGGNLVEDMDDPDTSQQTPTLCLRIRSAHDLRTTDTGDILDPYVVVRAGGHQWQTPKATKEEGSPTHAALREDVAGDVHGASQEVVALEESLAPAPGRGPGQGGSGLLGRLSPRFLEAVMAPGANIGINQAGWLQFEPGAHAHIMAQHSADEMQIILYRGRELVLYDAHRQLAFARRLTKEQAQVLVHNRRHSSCPLCKQALSESWAFVVEGYWETIRKVFSTNAGEEETAAMAQLHSIAVGLLNTGYYARFFREERKLGSGSFGAVYLCTHMMDEIELGLFAVKKLALGDDANRLRQVVREVKALEKLRHMNVIDYKHSWLEIDRHSELCPYVPFLYILMEYCNYGSMENFLWPRTPGFIRGRSDNSKRARELTEELIWHFFHGMCSGLDHLHCRGILHMDLKPSNIMLHMDETDTLPRPMLSDFGTCHIIGEGPLSEHGGYAVEFCPPERLERQELCEKGDMWSAGLVLYSMCYGDLPYHSDDPLECRRQVESHKVLPEPVANIAWQRRDERFWNVVCILTSRQPVARPSARECEVLAAQELARLAMAPKSPMKSLNSPSMHPLAGPQMIMDSSSLPQLQDGELALTNNCDPVWAADNEFVHAGPAELLVLEVMDASGPRSLGKAVLSTAELGKGVWHRRTLPLDGSGEISIEVRCDALPFGHCEPAKEPSKISTECDESRGASESIEPMGMVRGTQIRLPQDWADVQESADELELAPKELSFGRSSDPHRSVSTFEAPGDLFGETRLEVPDPASWLLGLSRLQQSTTSGQQGNANVYANLARMQERRQERQSLLTKRDVRGSVEADDAAVQKALNKQKLMNQAAQEQLQKLLKKLQDLEDDAVRAREAPAVSLKPPVEHGASCNTSTPLPSALQPTAAAVATSPLSAKPKASPSDRDPGPTGPRASSPSPPSATPPASSTSSKPKPIAFQDRFETAIAIFGKAKQAAAQFEADASRKEMRKQVKMTLRRNITAVSAVWSGIKATTNRVLEFMQINCQDDASKEYVEFVFADILAGQAMPQVKPWPLAQVACRVFEHYPRAQEILTGLLCHKSPAVLSDFRNQPDLSSEAFDEYVNTTVARLRFLQAIAVTQGELGVVWHWMSRTVNQPPQPLAVVLLHATLESAGADAQARYRKQFDKLIAHLDAVFLVSALELSSRLVGKAEHAHVRARLHQLRTWVSDFKKTGKAEPPPGRHITVAHEAALNENM</sequence>
<feature type="region of interest" description="Disordered" evidence="8">
    <location>
        <begin position="832"/>
        <end position="859"/>
    </location>
</feature>
<comment type="similarity">
    <text evidence="6">Belongs to the protein kinase superfamily. Ser/Thr protein kinase family. GCN2 subfamily.</text>
</comment>
<dbReference type="Pfam" id="PF00069">
    <property type="entry name" value="Pkinase"/>
    <property type="match status" value="1"/>
</dbReference>
<feature type="compositionally biased region" description="Low complexity" evidence="8">
    <location>
        <begin position="832"/>
        <end position="842"/>
    </location>
</feature>
<accession>A0A1Q9CUF0</accession>
<protein>
    <submittedName>
        <fullName evidence="11">Putative serine/threonine-protein kinase iksA</fullName>
    </submittedName>
</protein>
<evidence type="ECO:0000256" key="5">
    <source>
        <dbReference type="ARBA" id="ARBA00023193"/>
    </source>
</evidence>
<evidence type="ECO:0000256" key="6">
    <source>
        <dbReference type="ARBA" id="ARBA00037982"/>
    </source>
</evidence>
<feature type="region of interest" description="Disordered" evidence="8">
    <location>
        <begin position="1724"/>
        <end position="1802"/>
    </location>
</feature>
<keyword evidence="2 7" id="KW-0547">Nucleotide-binding</keyword>
<dbReference type="Gene3D" id="1.10.510.10">
    <property type="entry name" value="Transferase(Phosphotransferase) domain 1"/>
    <property type="match status" value="1"/>
</dbReference>
<dbReference type="InterPro" id="IPR000719">
    <property type="entry name" value="Prot_kinase_dom"/>
</dbReference>
<dbReference type="InterPro" id="IPR008271">
    <property type="entry name" value="Ser/Thr_kinase_AS"/>
</dbReference>
<dbReference type="SUPFAM" id="SSF56112">
    <property type="entry name" value="Protein kinase-like (PK-like)"/>
    <property type="match status" value="1"/>
</dbReference>
<dbReference type="GO" id="GO:0017148">
    <property type="term" value="P:negative regulation of translation"/>
    <property type="evidence" value="ECO:0007669"/>
    <property type="project" value="UniProtKB-KW"/>
</dbReference>
<feature type="compositionally biased region" description="Low complexity" evidence="8">
    <location>
        <begin position="1792"/>
        <end position="1802"/>
    </location>
</feature>
<keyword evidence="3 11" id="KW-0418">Kinase</keyword>
<dbReference type="GO" id="GO:0005524">
    <property type="term" value="F:ATP binding"/>
    <property type="evidence" value="ECO:0007669"/>
    <property type="project" value="UniProtKB-UniRule"/>
</dbReference>
<organism evidence="11 12">
    <name type="scientific">Symbiodinium microadriaticum</name>
    <name type="common">Dinoflagellate</name>
    <name type="synonym">Zooxanthella microadriatica</name>
    <dbReference type="NCBI Taxonomy" id="2951"/>
    <lineage>
        <taxon>Eukaryota</taxon>
        <taxon>Sar</taxon>
        <taxon>Alveolata</taxon>
        <taxon>Dinophyceae</taxon>
        <taxon>Suessiales</taxon>
        <taxon>Symbiodiniaceae</taxon>
        <taxon>Symbiodinium</taxon>
    </lineage>
</organism>
<dbReference type="CDD" id="cd00180">
    <property type="entry name" value="PKc"/>
    <property type="match status" value="1"/>
</dbReference>
<feature type="compositionally biased region" description="Acidic residues" evidence="8">
    <location>
        <begin position="843"/>
        <end position="854"/>
    </location>
</feature>
<evidence type="ECO:0000256" key="4">
    <source>
        <dbReference type="ARBA" id="ARBA00022840"/>
    </source>
</evidence>
<keyword evidence="1" id="KW-0808">Transferase</keyword>
<evidence type="ECO:0000256" key="3">
    <source>
        <dbReference type="ARBA" id="ARBA00022777"/>
    </source>
</evidence>
<dbReference type="InterPro" id="IPR035892">
    <property type="entry name" value="C2_domain_sf"/>
</dbReference>
<evidence type="ECO:0000256" key="7">
    <source>
        <dbReference type="PROSITE-ProRule" id="PRU10141"/>
    </source>
</evidence>
<feature type="compositionally biased region" description="Low complexity" evidence="8">
    <location>
        <begin position="1760"/>
        <end position="1769"/>
    </location>
</feature>
<dbReference type="OrthoDB" id="408130at2759"/>
<dbReference type="PANTHER" id="PTHR11042">
    <property type="entry name" value="EUKARYOTIC TRANSLATION INITIATION FACTOR 2-ALPHA KINASE EIF2-ALPHA KINASE -RELATED"/>
    <property type="match status" value="1"/>
</dbReference>
<evidence type="ECO:0000256" key="9">
    <source>
        <dbReference type="SAM" id="SignalP"/>
    </source>
</evidence>
<dbReference type="CDD" id="cd00030">
    <property type="entry name" value="C2"/>
    <property type="match status" value="1"/>
</dbReference>
<reference evidence="11 12" key="1">
    <citation type="submission" date="2016-02" db="EMBL/GenBank/DDBJ databases">
        <title>Genome analysis of coral dinoflagellate symbionts highlights evolutionary adaptations to a symbiotic lifestyle.</title>
        <authorList>
            <person name="Aranda M."/>
            <person name="Li Y."/>
            <person name="Liew Y.J."/>
            <person name="Baumgarten S."/>
            <person name="Simakov O."/>
            <person name="Wilson M."/>
            <person name="Piel J."/>
            <person name="Ashoor H."/>
            <person name="Bougouffa S."/>
            <person name="Bajic V.B."/>
            <person name="Ryu T."/>
            <person name="Ravasi T."/>
            <person name="Bayer T."/>
            <person name="Micklem G."/>
            <person name="Kim H."/>
            <person name="Bhak J."/>
            <person name="Lajeunesse T.C."/>
            <person name="Voolstra C.R."/>
        </authorList>
    </citation>
    <scope>NUCLEOTIDE SEQUENCE [LARGE SCALE GENOMIC DNA]</scope>
    <source>
        <strain evidence="11 12">CCMP2467</strain>
    </source>
</reference>
<keyword evidence="4 7" id="KW-0067">ATP-binding</keyword>
<proteinExistence type="inferred from homology"/>
<keyword evidence="9" id="KW-0732">Signal</keyword>
<name>A0A1Q9CUF0_SYMMI</name>
<dbReference type="SMART" id="SM00220">
    <property type="entry name" value="S_TKc"/>
    <property type="match status" value="1"/>
</dbReference>
<dbReference type="GO" id="GO:0016973">
    <property type="term" value="P:poly(A)+ mRNA export from nucleus"/>
    <property type="evidence" value="ECO:0007669"/>
    <property type="project" value="InterPro"/>
</dbReference>
<dbReference type="InterPro" id="IPR038506">
    <property type="entry name" value="GLE1-like_sf"/>
</dbReference>
<keyword evidence="5" id="KW-0652">Protein synthesis inhibitor</keyword>
<dbReference type="GO" id="GO:0005737">
    <property type="term" value="C:cytoplasm"/>
    <property type="evidence" value="ECO:0007669"/>
    <property type="project" value="TreeGrafter"/>
</dbReference>
<keyword evidence="12" id="KW-1185">Reference proteome</keyword>
<dbReference type="GO" id="GO:0005643">
    <property type="term" value="C:nuclear pore"/>
    <property type="evidence" value="ECO:0007669"/>
    <property type="project" value="InterPro"/>
</dbReference>
<dbReference type="EMBL" id="LSRX01000910">
    <property type="protein sequence ID" value="OLP86561.1"/>
    <property type="molecule type" value="Genomic_DNA"/>
</dbReference>
<dbReference type="PANTHER" id="PTHR11042:SF138">
    <property type="entry name" value="SERINE_THREONINE-PROTEIN KINASE IKS1-RELATED"/>
    <property type="match status" value="1"/>
</dbReference>
<feature type="binding site" evidence="7">
    <location>
        <position position="1160"/>
    </location>
    <ligand>
        <name>ATP</name>
        <dbReference type="ChEBI" id="CHEBI:30616"/>
    </ligand>
</feature>
<dbReference type="InterPro" id="IPR012476">
    <property type="entry name" value="GLE1"/>
</dbReference>
<dbReference type="Proteomes" id="UP000186817">
    <property type="component" value="Unassembled WGS sequence"/>
</dbReference>
<dbReference type="PROSITE" id="PS50011">
    <property type="entry name" value="PROTEIN_KINASE_DOM"/>
    <property type="match status" value="1"/>
</dbReference>
<evidence type="ECO:0000256" key="1">
    <source>
        <dbReference type="ARBA" id="ARBA00022679"/>
    </source>
</evidence>
<evidence type="ECO:0000259" key="10">
    <source>
        <dbReference type="PROSITE" id="PS50011"/>
    </source>
</evidence>
<feature type="chain" id="PRO_5010167019" evidence="9">
    <location>
        <begin position="24"/>
        <end position="2084"/>
    </location>
</feature>
<dbReference type="Gene3D" id="3.30.200.20">
    <property type="entry name" value="Phosphorylase Kinase, domain 1"/>
    <property type="match status" value="1"/>
</dbReference>
<dbReference type="Pfam" id="PF07817">
    <property type="entry name" value="GLE1"/>
    <property type="match status" value="1"/>
</dbReference>
<comment type="caution">
    <text evidence="11">The sequence shown here is derived from an EMBL/GenBank/DDBJ whole genome shotgun (WGS) entry which is preliminary data.</text>
</comment>
<dbReference type="InterPro" id="IPR011009">
    <property type="entry name" value="Kinase-like_dom_sf"/>
</dbReference>
<dbReference type="InterPro" id="IPR050339">
    <property type="entry name" value="CC_SR_Kinase"/>
</dbReference>
<evidence type="ECO:0000313" key="11">
    <source>
        <dbReference type="EMBL" id="OLP86561.1"/>
    </source>
</evidence>
<dbReference type="GO" id="GO:0004672">
    <property type="term" value="F:protein kinase activity"/>
    <property type="evidence" value="ECO:0007669"/>
    <property type="project" value="InterPro"/>
</dbReference>
<feature type="signal peptide" evidence="9">
    <location>
        <begin position="1"/>
        <end position="23"/>
    </location>
</feature>
<gene>
    <name evidence="11" type="primary">iksA</name>
    <name evidence="11" type="ORF">AK812_SmicGene32306</name>
</gene>
<feature type="domain" description="Protein kinase" evidence="10">
    <location>
        <begin position="1127"/>
        <end position="1419"/>
    </location>
</feature>
<dbReference type="PROSITE" id="PS00108">
    <property type="entry name" value="PROTEIN_KINASE_ST"/>
    <property type="match status" value="1"/>
</dbReference>
<evidence type="ECO:0000313" key="12">
    <source>
        <dbReference type="Proteomes" id="UP000186817"/>
    </source>
</evidence>
<dbReference type="InterPro" id="IPR017441">
    <property type="entry name" value="Protein_kinase_ATP_BS"/>
</dbReference>